<reference evidence="2" key="1">
    <citation type="submission" date="2021-02" db="EMBL/GenBank/DDBJ databases">
        <authorList>
            <person name="Nowell W R."/>
        </authorList>
    </citation>
    <scope>NUCLEOTIDE SEQUENCE</scope>
</reference>
<evidence type="ECO:0000313" key="2">
    <source>
        <dbReference type="EMBL" id="CAF1643942.1"/>
    </source>
</evidence>
<dbReference type="AlphaFoldDB" id="A0A816E3T9"/>
<accession>A0A816E3T9</accession>
<name>A0A816E3T9_ADIRI</name>
<dbReference type="SMART" id="SM00137">
    <property type="entry name" value="MAM"/>
    <property type="match status" value="1"/>
</dbReference>
<keyword evidence="3" id="KW-1185">Reference proteome</keyword>
<organism evidence="2 3">
    <name type="scientific">Adineta ricciae</name>
    <name type="common">Rotifer</name>
    <dbReference type="NCBI Taxonomy" id="249248"/>
    <lineage>
        <taxon>Eukaryota</taxon>
        <taxon>Metazoa</taxon>
        <taxon>Spiralia</taxon>
        <taxon>Gnathifera</taxon>
        <taxon>Rotifera</taxon>
        <taxon>Eurotatoria</taxon>
        <taxon>Bdelloidea</taxon>
        <taxon>Adinetida</taxon>
        <taxon>Adinetidae</taxon>
        <taxon>Adineta</taxon>
    </lineage>
</organism>
<dbReference type="EMBL" id="CAJNOR010009368">
    <property type="protein sequence ID" value="CAF1643942.1"/>
    <property type="molecule type" value="Genomic_DNA"/>
</dbReference>
<proteinExistence type="predicted"/>
<gene>
    <name evidence="2" type="ORF">XAT740_LOCUS53806</name>
</gene>
<dbReference type="Pfam" id="PF00629">
    <property type="entry name" value="MAM"/>
    <property type="match status" value="1"/>
</dbReference>
<feature type="domain" description="MAM" evidence="1">
    <location>
        <begin position="83"/>
        <end position="250"/>
    </location>
</feature>
<dbReference type="PROSITE" id="PS50060">
    <property type="entry name" value="MAM_2"/>
    <property type="match status" value="1"/>
</dbReference>
<dbReference type="Gene3D" id="2.60.120.200">
    <property type="match status" value="1"/>
</dbReference>
<dbReference type="Proteomes" id="UP000663828">
    <property type="component" value="Unassembled WGS sequence"/>
</dbReference>
<dbReference type="InterPro" id="IPR000998">
    <property type="entry name" value="MAM_dom"/>
</dbReference>
<protein>
    <recommendedName>
        <fullName evidence="1">MAM domain-containing protein</fullName>
    </recommendedName>
</protein>
<evidence type="ECO:0000259" key="1">
    <source>
        <dbReference type="PROSITE" id="PS50060"/>
    </source>
</evidence>
<dbReference type="InterPro" id="IPR013320">
    <property type="entry name" value="ConA-like_dom_sf"/>
</dbReference>
<dbReference type="SUPFAM" id="SSF49899">
    <property type="entry name" value="Concanavalin A-like lectins/glucanases"/>
    <property type="match status" value="1"/>
</dbReference>
<comment type="caution">
    <text evidence="2">The sequence shown here is derived from an EMBL/GenBank/DDBJ whole genome shotgun (WGS) entry which is preliminary data.</text>
</comment>
<evidence type="ECO:0000313" key="3">
    <source>
        <dbReference type="Proteomes" id="UP000663828"/>
    </source>
</evidence>
<dbReference type="GO" id="GO:0016020">
    <property type="term" value="C:membrane"/>
    <property type="evidence" value="ECO:0007669"/>
    <property type="project" value="InterPro"/>
</dbReference>
<sequence>MQLSNQSTIIQRLWPDDSSGQYSYISDKWSWAIINLPLGEYTLLFYIAMQHSTQRLFALDNISITSCAYPPTERSSYHTLLSLSCTFDDLTMCSMTNDDPFFPPTANFTVVTGETLPNKELGPNRDHTRNSTTGGFLYWVQRLPFTASDTGRVYTSISINQNRKSCVKFAYYVNSTVSRTNATEISLSPGGCYATTVWSLALDSSEGWQTAIVPLSHYACAEKFYFEVRQTQLTAMSVAFDDIEVDQCISLMPTSTSTITSTTTVTAASTSNSRRSSSPTTTTSIETRSTISIATVSTSETTTKSNAYGLLSSDSMCLVLIYFLSNLF</sequence>